<dbReference type="PANTHER" id="PTHR11851">
    <property type="entry name" value="METALLOPROTEASE"/>
    <property type="match status" value="1"/>
</dbReference>
<dbReference type="InterPro" id="IPR007863">
    <property type="entry name" value="Peptidase_M16_C"/>
</dbReference>
<comment type="cofactor">
    <cofactor evidence="1">
        <name>Zn(2+)</name>
        <dbReference type="ChEBI" id="CHEBI:29105"/>
    </cofactor>
</comment>
<dbReference type="GO" id="GO:0006508">
    <property type="term" value="P:proteolysis"/>
    <property type="evidence" value="ECO:0007669"/>
    <property type="project" value="InterPro"/>
</dbReference>
<dbReference type="Proteomes" id="UP001139701">
    <property type="component" value="Unassembled WGS sequence"/>
</dbReference>
<dbReference type="AlphaFoldDB" id="A0A9X2B6Y7"/>
<proteinExistence type="inferred from homology"/>
<organism evidence="7 8">
    <name type="scientific">Acinetobacter sedimenti</name>
    <dbReference type="NCBI Taxonomy" id="2919922"/>
    <lineage>
        <taxon>Bacteria</taxon>
        <taxon>Pseudomonadati</taxon>
        <taxon>Pseudomonadota</taxon>
        <taxon>Gammaproteobacteria</taxon>
        <taxon>Moraxellales</taxon>
        <taxon>Moraxellaceae</taxon>
        <taxon>Acinetobacter</taxon>
    </lineage>
</organism>
<name>A0A9X2B6Y7_9GAMM</name>
<dbReference type="InterPro" id="IPR050361">
    <property type="entry name" value="MPP/UQCRC_Complex"/>
</dbReference>
<evidence type="ECO:0000259" key="6">
    <source>
        <dbReference type="Pfam" id="PF05193"/>
    </source>
</evidence>
<evidence type="ECO:0000313" key="8">
    <source>
        <dbReference type="Proteomes" id="UP001139701"/>
    </source>
</evidence>
<dbReference type="Gene3D" id="3.30.830.10">
    <property type="entry name" value="Metalloenzyme, LuxS/M16 peptidase-like"/>
    <property type="match status" value="4"/>
</dbReference>
<dbReference type="InterPro" id="IPR011249">
    <property type="entry name" value="Metalloenz_LuxS/M16"/>
</dbReference>
<accession>A0A9X2B6Y7</accession>
<feature type="coiled-coil region" evidence="4">
    <location>
        <begin position="399"/>
        <end position="426"/>
    </location>
</feature>
<dbReference type="EMBL" id="JAKUML010000008">
    <property type="protein sequence ID" value="MCJ8146557.1"/>
    <property type="molecule type" value="Genomic_DNA"/>
</dbReference>
<evidence type="ECO:0000256" key="4">
    <source>
        <dbReference type="SAM" id="Coils"/>
    </source>
</evidence>
<dbReference type="InterPro" id="IPR001431">
    <property type="entry name" value="Pept_M16_Zn_BS"/>
</dbReference>
<evidence type="ECO:0000256" key="1">
    <source>
        <dbReference type="ARBA" id="ARBA00001947"/>
    </source>
</evidence>
<dbReference type="PANTHER" id="PTHR11851:SF49">
    <property type="entry name" value="MITOCHONDRIAL-PROCESSING PEPTIDASE SUBUNIT ALPHA"/>
    <property type="match status" value="1"/>
</dbReference>
<comment type="caution">
    <text evidence="7">The sequence shown here is derived from an EMBL/GenBank/DDBJ whole genome shotgun (WGS) entry which is preliminary data.</text>
</comment>
<evidence type="ECO:0000256" key="2">
    <source>
        <dbReference type="ARBA" id="ARBA00007261"/>
    </source>
</evidence>
<dbReference type="Pfam" id="PF05193">
    <property type="entry name" value="Peptidase_M16_C"/>
    <property type="match status" value="2"/>
</dbReference>
<dbReference type="InterPro" id="IPR011765">
    <property type="entry name" value="Pept_M16_N"/>
</dbReference>
<feature type="domain" description="Peptidase M16 C-terminal" evidence="6">
    <location>
        <begin position="709"/>
        <end position="887"/>
    </location>
</feature>
<dbReference type="Pfam" id="PF00675">
    <property type="entry name" value="Peptidase_M16"/>
    <property type="match status" value="1"/>
</dbReference>
<comment type="similarity">
    <text evidence="2 3">Belongs to the peptidase M16 family.</text>
</comment>
<dbReference type="SUPFAM" id="SSF63411">
    <property type="entry name" value="LuxS/MPP-like metallohydrolase"/>
    <property type="match status" value="4"/>
</dbReference>
<dbReference type="GO" id="GO:0004222">
    <property type="term" value="F:metalloendopeptidase activity"/>
    <property type="evidence" value="ECO:0007669"/>
    <property type="project" value="InterPro"/>
</dbReference>
<reference evidence="7" key="1">
    <citation type="submission" date="2022-02" db="EMBL/GenBank/DDBJ databases">
        <title>Acinetobacter A3.8 sp. nov., isolated from Sediment (Zhairuo Island).</title>
        <authorList>
            <person name="Zheng K."/>
        </authorList>
    </citation>
    <scope>NUCLEOTIDE SEQUENCE</scope>
    <source>
        <strain evidence="7">A3.8</strain>
    </source>
</reference>
<dbReference type="PROSITE" id="PS00143">
    <property type="entry name" value="INSULINASE"/>
    <property type="match status" value="1"/>
</dbReference>
<evidence type="ECO:0000313" key="7">
    <source>
        <dbReference type="EMBL" id="MCJ8146557.1"/>
    </source>
</evidence>
<protein>
    <submittedName>
        <fullName evidence="7">Insulinase family protein</fullName>
    </submittedName>
</protein>
<evidence type="ECO:0000256" key="3">
    <source>
        <dbReference type="RuleBase" id="RU004447"/>
    </source>
</evidence>
<keyword evidence="4" id="KW-0175">Coiled coil</keyword>
<feature type="domain" description="Peptidase M16 N-terminal" evidence="5">
    <location>
        <begin position="85"/>
        <end position="227"/>
    </location>
</feature>
<feature type="domain" description="Peptidase M16 C-terminal" evidence="6">
    <location>
        <begin position="241"/>
        <end position="413"/>
    </location>
</feature>
<dbReference type="GO" id="GO:0046872">
    <property type="term" value="F:metal ion binding"/>
    <property type="evidence" value="ECO:0007669"/>
    <property type="project" value="InterPro"/>
</dbReference>
<sequence length="965" mass="109181">MTLSAQPVLTQNLSTSTAKQNNQHNAVQNQKNKKQKFSSRKLVLACALIFIQPVLIGQQLYAKPILVKSEQEISEYKLDNGLRIVLAPNQKENTVYMNTIYFTGSLNDPQGKGGLAHLLEHLAFKGTQNIPGEEYQRQLDQYTLSNNASTEYYSTRYTNYIRPEQNAVDKVLELEAERMDKLVLKEQYVPAEIAIVRREREIRLDQPFSVLLDQMWKSAYGNQSLGRLPIGDLEELKSIKMPELEKFYQDYYAPNNAVLLITGKFDRDKVLASIDQHFSPLKSKQIAPSATVPTLDSTQITTRHYAVKKGSDLAQFHIYLNGANEKIQPALALVPYLYTMQPSGQLYQNMVKTGVSTDVFATSWLEPDFNLVFLGAVYAPSQDAQKVDSTLTAEAEKPKQFTQAELQRVKNMLKNEQRQMMASATELGEALTSYIVSERGDWQRLFVDEDTLQALTLEQVNQTLTQFLIPKHRVTASILPTPEDQKKAQQLAEKKQEKVEALAPVSEAETALLDPSVYQAQIANYVKASAQKLGASEKKIQRGELRNGMEYALYPTTTKDDRIYASIDVDFGDAQSLMNQGTVIDLTAYLLLRGSKEYSLQQIMDKSIELDGQASVKAQRNSFEITISANKENFAEYFDFVVDLLKKPAFSQTEFDLIKAQSLQSLDRPYTEPEVVAGLTLDRLTEQYPVGDLRYHFEPKVAEQQLKQVTNAQVQQFYQQYFAMNHARISVTGEFDAKKMQDDIKDAFQNWSTKQHFEAVAPDYQQLTAKQVHALSEQREFGFYQSALTLPVGVYHQDAPALIVFAHILGDSQLSSRLAKELREKNGLVYGFGSPLQLHSKKDNGELLISANYTAGRSAQVSQAVHKVLKELLDKGITEQELASAKADIMKQRATILEDDRIIHRMLNGQLENDQSMIDRAKRDQEIIKLTVKDVNTAIKKYIKLDQFVEVMADQYGQPVAQDKK</sequence>
<keyword evidence="8" id="KW-1185">Reference proteome</keyword>
<gene>
    <name evidence="7" type="ORF">MKI79_06530</name>
</gene>
<evidence type="ECO:0000259" key="5">
    <source>
        <dbReference type="Pfam" id="PF00675"/>
    </source>
</evidence>
<dbReference type="RefSeq" id="WP_241571238.1">
    <property type="nucleotide sequence ID" value="NZ_JAKUML010000008.1"/>
</dbReference>